<keyword evidence="2" id="KW-0106">Calcium</keyword>
<gene>
    <name evidence="5" type="ORF">ACFPOE_16940</name>
</gene>
<dbReference type="InterPro" id="IPR008707">
    <property type="entry name" value="B-propeller_PilY1"/>
</dbReference>
<keyword evidence="3" id="KW-0732">Signal</keyword>
<keyword evidence="1" id="KW-0479">Metal-binding</keyword>
<evidence type="ECO:0000256" key="1">
    <source>
        <dbReference type="ARBA" id="ARBA00022723"/>
    </source>
</evidence>
<dbReference type="Pfam" id="PF05567">
    <property type="entry name" value="T4P_PilY1"/>
    <property type="match status" value="1"/>
</dbReference>
<evidence type="ECO:0000256" key="2">
    <source>
        <dbReference type="ARBA" id="ARBA00022837"/>
    </source>
</evidence>
<sequence>MFQRQLKWLLGAAVLATNAITLHAQMAQDPLLSRTAAVEPNIVFIFDDSGSMVSTAIYQYGGGAGYQGNRGPNDDAECIGGSGCVWTGTPPSPYGRSPDVNLIYYDPRVTYKIRVNADGTPMAAGSTTGISSWNVYFYKPPAKQLYSVTGITLDPVLRGRGYPATPPALPLSFFTRGSVNPAATGQATTASTYEVTDISVNPGNWSTTNNDGQAVTIGLPSGSPNVAAAGTINTYSLGTAGITSITNNTKKFTVPDGTACSVTFSNAGAGTLATATAVLPTGNSGARAIQTFTVTNPGSGYSSSTIANVTCGGTTQTYAVTTSGSSATYSILNVTVTVRGLGFDVASPPSVTFPAATGGGISATGAVTLGQTNYVNSVTLLTGGSYSACPTDASVTGGSGAVVKVTCSATGSPVVINKKWDGLSNPNGLAAGKGPVSAGDYFSTGTPAGYLPDAGSPLAPGATLIPYPNTTSSSYTYPKFRNRTDCAGNVCTWAEEVQNYANWKTYHRTRLDLAKTGIGLAFQPLNPTFRLGWGTINNLADSTPQLDKGVRLFTPTVQSDFLTWLYGLSAPGSTPSRIALDNVGKYYQRADSGGPWAASPTGSGSISVSGTEAGHATCRRSYSMLMTDGYYNDSFSVGGTGDYDSSPGPTITQPRAYAYAPIGPYSDAKSSTTKYLNTMADVAMKYWVTDLRPDLANNVKPVTGDEAYWQHMGFYAIGLGLIGTLDATDPAVLQALTGYASRTLDWPVPAINDPKAIDDMWHATVNSRGKMLNAKTADELNGSIQQMMSDIGGKEGTQSGVAVSTISLTKDTRKYTPMYTPITWTGNVIAYNLDQATANQSTIAWQVETLVSTDPITGIKTYASTMPPAAARNILVGNGATSGTRAVPFDSSMPSGLITAMGTGANASLINYLRGDKTNEDNSTTSSSPTAIYRGRQTVLGDIVNSTPVFVKDSLNMQYDLLPSTVTGQSTYQAFVAAKKARAEGVLFVGANDGMLHAFRDGTYGANDVPIIPGGVEVFAYVPNALLPTLSKLADKAYVHQYYVDGPNSETDAYLASKSRWANIVLGSTGAGAGAPSTAGVSPRSAVFAIDATSLNTSVTGMNASSVLWEASSNNSSFAELGYVLTDIQAGVTVGGQWVAVFGNGYESKSCQARLFVVDLDTGALIKEINTGAGACSTGNRNGLGGVRLVRNANQQVVGAYAGDLLGNMWKFNLNAASSSGWGVDLSGQPLMKSGPSKPITAAPSVLTLPIVGTTDPKPGYMVIFGTGKFYEVPDITTTATQSLYGIWDKLTFGTGTIPTGSALIDTSLLVQQSIGAAQTSTSGNTYFAVTSNPIDYTGASPKRGWFIDMPNTGQRLVYPLDILADRFAVADTISPANVSVDPCSNTSGGVGFLYIIDALNGGGPSKPVLDTNGDGNVDSSDLVVSGLQGSADGRNVSIIVSKNDLAVTYANVGGGAPGATIIKIDCSLTNTCGTTSPGVRHQWRQLFLR</sequence>
<feature type="domain" description="PilY1 beta-propeller" evidence="4">
    <location>
        <begin position="940"/>
        <end position="1300"/>
    </location>
</feature>
<organism evidence="5 6">
    <name type="scientific">Caenimonas terrae</name>
    <dbReference type="NCBI Taxonomy" id="696074"/>
    <lineage>
        <taxon>Bacteria</taxon>
        <taxon>Pseudomonadati</taxon>
        <taxon>Pseudomonadota</taxon>
        <taxon>Betaproteobacteria</taxon>
        <taxon>Burkholderiales</taxon>
        <taxon>Comamonadaceae</taxon>
        <taxon>Caenimonas</taxon>
    </lineage>
</organism>
<evidence type="ECO:0000313" key="5">
    <source>
        <dbReference type="EMBL" id="MFC5499235.1"/>
    </source>
</evidence>
<feature type="signal peptide" evidence="3">
    <location>
        <begin position="1"/>
        <end position="24"/>
    </location>
</feature>
<evidence type="ECO:0000259" key="4">
    <source>
        <dbReference type="Pfam" id="PF05567"/>
    </source>
</evidence>
<feature type="chain" id="PRO_5045535397" evidence="3">
    <location>
        <begin position="25"/>
        <end position="1490"/>
    </location>
</feature>
<proteinExistence type="predicted"/>
<dbReference type="Proteomes" id="UP001596037">
    <property type="component" value="Unassembled WGS sequence"/>
</dbReference>
<evidence type="ECO:0000313" key="6">
    <source>
        <dbReference type="Proteomes" id="UP001596037"/>
    </source>
</evidence>
<dbReference type="RefSeq" id="WP_376851424.1">
    <property type="nucleotide sequence ID" value="NZ_JBHSMF010000009.1"/>
</dbReference>
<reference evidence="6" key="1">
    <citation type="journal article" date="2019" name="Int. J. Syst. Evol. Microbiol.">
        <title>The Global Catalogue of Microorganisms (GCM) 10K type strain sequencing project: providing services to taxonomists for standard genome sequencing and annotation.</title>
        <authorList>
            <consortium name="The Broad Institute Genomics Platform"/>
            <consortium name="The Broad Institute Genome Sequencing Center for Infectious Disease"/>
            <person name="Wu L."/>
            <person name="Ma J."/>
        </authorList>
    </citation>
    <scope>NUCLEOTIDE SEQUENCE [LARGE SCALE GENOMIC DNA]</scope>
    <source>
        <strain evidence="6">CCUG 57401</strain>
    </source>
</reference>
<comment type="caution">
    <text evidence="5">The sequence shown here is derived from an EMBL/GenBank/DDBJ whole genome shotgun (WGS) entry which is preliminary data.</text>
</comment>
<evidence type="ECO:0000256" key="3">
    <source>
        <dbReference type="SAM" id="SignalP"/>
    </source>
</evidence>
<accession>A0ABW0NF01</accession>
<dbReference type="PROSITE" id="PS00018">
    <property type="entry name" value="EF_HAND_1"/>
    <property type="match status" value="1"/>
</dbReference>
<keyword evidence="6" id="KW-1185">Reference proteome</keyword>
<protein>
    <submittedName>
        <fullName evidence="5">PilC/PilY family type IV pilus protein</fullName>
    </submittedName>
</protein>
<dbReference type="EMBL" id="JBHSMF010000009">
    <property type="protein sequence ID" value="MFC5499235.1"/>
    <property type="molecule type" value="Genomic_DNA"/>
</dbReference>
<dbReference type="InterPro" id="IPR018247">
    <property type="entry name" value="EF_Hand_1_Ca_BS"/>
</dbReference>
<name>A0ABW0NF01_9BURK</name>